<evidence type="ECO:0000256" key="6">
    <source>
        <dbReference type="ARBA" id="ARBA00023170"/>
    </source>
</evidence>
<dbReference type="Proteomes" id="UP001652625">
    <property type="component" value="Chromosome 11"/>
</dbReference>
<evidence type="ECO:0000256" key="7">
    <source>
        <dbReference type="ARBA" id="ARBA00023224"/>
    </source>
</evidence>
<organism evidence="11 12">
    <name type="scientific">Hydra vulgaris</name>
    <name type="common">Hydra</name>
    <name type="synonym">Hydra attenuata</name>
    <dbReference type="NCBI Taxonomy" id="6087"/>
    <lineage>
        <taxon>Eukaryota</taxon>
        <taxon>Metazoa</taxon>
        <taxon>Cnidaria</taxon>
        <taxon>Hydrozoa</taxon>
        <taxon>Hydroidolina</taxon>
        <taxon>Anthoathecata</taxon>
        <taxon>Aplanulata</taxon>
        <taxon>Hydridae</taxon>
        <taxon>Hydra</taxon>
    </lineage>
</organism>
<dbReference type="CDD" id="cd00637">
    <property type="entry name" value="7tm_classA_rhodopsin-like"/>
    <property type="match status" value="1"/>
</dbReference>
<dbReference type="InterPro" id="IPR000276">
    <property type="entry name" value="GPCR_Rhodpsn"/>
</dbReference>
<reference evidence="12" key="1">
    <citation type="submission" date="2025-08" db="UniProtKB">
        <authorList>
            <consortium name="RefSeq"/>
        </authorList>
    </citation>
    <scope>IDENTIFICATION</scope>
</reference>
<keyword evidence="2 8" id="KW-0812">Transmembrane</keyword>
<feature type="transmembrane region" description="Helical" evidence="9">
    <location>
        <begin position="67"/>
        <end position="84"/>
    </location>
</feature>
<keyword evidence="6 8" id="KW-0675">Receptor</keyword>
<keyword evidence="7 8" id="KW-0807">Transducer</keyword>
<dbReference type="GeneID" id="101239288"/>
<dbReference type="PROSITE" id="PS50262">
    <property type="entry name" value="G_PROTEIN_RECEP_F1_2"/>
    <property type="match status" value="1"/>
</dbReference>
<dbReference type="PANTHER" id="PTHR45695">
    <property type="entry name" value="LEUCOKININ RECEPTOR-RELATED"/>
    <property type="match status" value="1"/>
</dbReference>
<keyword evidence="11" id="KW-1185">Reference proteome</keyword>
<feature type="transmembrane region" description="Helical" evidence="9">
    <location>
        <begin position="104"/>
        <end position="124"/>
    </location>
</feature>
<dbReference type="PRINTS" id="PR00237">
    <property type="entry name" value="GPCRRHODOPSN"/>
</dbReference>
<dbReference type="PROSITE" id="PS00237">
    <property type="entry name" value="G_PROTEIN_RECEP_F1_1"/>
    <property type="match status" value="1"/>
</dbReference>
<feature type="transmembrane region" description="Helical" evidence="9">
    <location>
        <begin position="265"/>
        <end position="283"/>
    </location>
</feature>
<keyword evidence="3 9" id="KW-1133">Transmembrane helix</keyword>
<feature type="transmembrane region" description="Helical" evidence="9">
    <location>
        <begin position="145"/>
        <end position="165"/>
    </location>
</feature>
<dbReference type="Gene3D" id="1.20.1070.10">
    <property type="entry name" value="Rhodopsin 7-helix transmembrane proteins"/>
    <property type="match status" value="1"/>
</dbReference>
<feature type="transmembrane region" description="Helical" evidence="9">
    <location>
        <begin position="28"/>
        <end position="55"/>
    </location>
</feature>
<evidence type="ECO:0000259" key="10">
    <source>
        <dbReference type="PROSITE" id="PS50262"/>
    </source>
</evidence>
<dbReference type="SUPFAM" id="SSF81321">
    <property type="entry name" value="Family A G protein-coupled receptor-like"/>
    <property type="match status" value="1"/>
</dbReference>
<name>A0ABM4CVN9_HYDVU</name>
<dbReference type="RefSeq" id="XP_065665980.1">
    <property type="nucleotide sequence ID" value="XM_065809908.1"/>
</dbReference>
<evidence type="ECO:0000256" key="9">
    <source>
        <dbReference type="SAM" id="Phobius"/>
    </source>
</evidence>
<feature type="transmembrane region" description="Helical" evidence="9">
    <location>
        <begin position="303"/>
        <end position="322"/>
    </location>
</feature>
<dbReference type="Pfam" id="PF00001">
    <property type="entry name" value="7tm_1"/>
    <property type="match status" value="1"/>
</dbReference>
<evidence type="ECO:0000256" key="4">
    <source>
        <dbReference type="ARBA" id="ARBA00023040"/>
    </source>
</evidence>
<evidence type="ECO:0000256" key="8">
    <source>
        <dbReference type="RuleBase" id="RU000688"/>
    </source>
</evidence>
<keyword evidence="4 8" id="KW-0297">G-protein coupled receptor</keyword>
<evidence type="ECO:0000256" key="3">
    <source>
        <dbReference type="ARBA" id="ARBA00022989"/>
    </source>
</evidence>
<dbReference type="InterPro" id="IPR017452">
    <property type="entry name" value="GPCR_Rhodpsn_7TM"/>
</dbReference>
<feature type="domain" description="G-protein coupled receptors family 1 profile" evidence="10">
    <location>
        <begin position="46"/>
        <end position="319"/>
    </location>
</feature>
<comment type="subcellular location">
    <subcellularLocation>
        <location evidence="1">Membrane</location>
        <topology evidence="1">Multi-pass membrane protein</topology>
    </subcellularLocation>
</comment>
<evidence type="ECO:0000256" key="5">
    <source>
        <dbReference type="ARBA" id="ARBA00023136"/>
    </source>
</evidence>
<dbReference type="PANTHER" id="PTHR45695:SF15">
    <property type="entry name" value="OPSIN RH2"/>
    <property type="match status" value="1"/>
</dbReference>
<protein>
    <submittedName>
        <fullName evidence="12">Muscarinic acetylcholine receptor M3</fullName>
    </submittedName>
</protein>
<accession>A0ABM4CVN9</accession>
<dbReference type="SMART" id="SM01381">
    <property type="entry name" value="7TM_GPCR_Srsx"/>
    <property type="match status" value="1"/>
</dbReference>
<evidence type="ECO:0000313" key="12">
    <source>
        <dbReference type="RefSeq" id="XP_065665980.1"/>
    </source>
</evidence>
<comment type="similarity">
    <text evidence="8">Belongs to the G-protein coupled receptor 1 family.</text>
</comment>
<gene>
    <name evidence="12" type="primary">LOC101239288</name>
</gene>
<evidence type="ECO:0000313" key="11">
    <source>
        <dbReference type="Proteomes" id="UP001652625"/>
    </source>
</evidence>
<evidence type="ECO:0000256" key="1">
    <source>
        <dbReference type="ARBA" id="ARBA00004141"/>
    </source>
</evidence>
<evidence type="ECO:0000256" key="2">
    <source>
        <dbReference type="ARBA" id="ARBA00022692"/>
    </source>
</evidence>
<feature type="transmembrane region" description="Helical" evidence="9">
    <location>
        <begin position="197"/>
        <end position="220"/>
    </location>
</feature>
<sequence length="369" mass="41982">MAYSIFVNLSTTGQVSSSELSEKLSTPIVVAFGIYYFPVLLIGLVGNIFIIVAVLKYNHMKKVVNVFLANLALSDLLFAVLTIFDSYTLYRGEWVFGEIFCRMQGTLIEVSYTVSVLTLTAVSAERYFSICYPFRKKHTYQQSQVLSFVLWLLGFLFCAVLLHGYTTQAYLLPFTTDLKGQVIFKCENGNWSSTTRLAFYITHSIFVYFLPISFMCWSHIKISRVLIQPKKHFTSKNKTYPKACCDNKNNLNKNKHEAKMKSLKVVKLLVAVTMVFFVLWTPFIALRLLKYLGVKVPNNVWRISQLLILGTTAANCVIYSLISKPFRLAFKGLLMCLPQISGNETEFDSGKNTKELTLNNRLHSNTAIN</sequence>
<keyword evidence="5 9" id="KW-0472">Membrane</keyword>
<proteinExistence type="inferred from homology"/>